<dbReference type="Proteomes" id="UP000266841">
    <property type="component" value="Unassembled WGS sequence"/>
</dbReference>
<sequence>MWTWLSISIWKKHKLSAKPSSQSNSAFIEPGPIRAWRKLVDREKEFEKELEGAVDVPSTTCNRYGCCSIPGETCGRNGIPSNGSCILMRPSGCRHFGPDYYPYAPSRRKHFARKLGLERLRLSRDIDDMNEFKKRRPANYSIPSPKEADADSSDGSEVSSLGNASVGGHWPGR</sequence>
<dbReference type="EMBL" id="AGNL01047885">
    <property type="protein sequence ID" value="EJK46229.1"/>
    <property type="molecule type" value="Genomic_DNA"/>
</dbReference>
<accession>K0R3X7</accession>
<name>K0R3X7_THAOC</name>
<evidence type="ECO:0000256" key="1">
    <source>
        <dbReference type="SAM" id="MobiDB-lite"/>
    </source>
</evidence>
<protein>
    <submittedName>
        <fullName evidence="2">Uncharacterized protein</fullName>
    </submittedName>
</protein>
<proteinExistence type="predicted"/>
<comment type="caution">
    <text evidence="2">The sequence shown here is derived from an EMBL/GenBank/DDBJ whole genome shotgun (WGS) entry which is preliminary data.</text>
</comment>
<evidence type="ECO:0000313" key="3">
    <source>
        <dbReference type="Proteomes" id="UP000266841"/>
    </source>
</evidence>
<feature type="region of interest" description="Disordered" evidence="1">
    <location>
        <begin position="136"/>
        <end position="173"/>
    </location>
</feature>
<dbReference type="AlphaFoldDB" id="K0R3X7"/>
<reference evidence="2 3" key="1">
    <citation type="journal article" date="2012" name="Genome Biol.">
        <title>Genome and low-iron response of an oceanic diatom adapted to chronic iron limitation.</title>
        <authorList>
            <person name="Lommer M."/>
            <person name="Specht M."/>
            <person name="Roy A.S."/>
            <person name="Kraemer L."/>
            <person name="Andreson R."/>
            <person name="Gutowska M.A."/>
            <person name="Wolf J."/>
            <person name="Bergner S.V."/>
            <person name="Schilhabel M.B."/>
            <person name="Klostermeier U.C."/>
            <person name="Beiko R.G."/>
            <person name="Rosenstiel P."/>
            <person name="Hippler M."/>
            <person name="Laroche J."/>
        </authorList>
    </citation>
    <scope>NUCLEOTIDE SEQUENCE [LARGE SCALE GENOMIC DNA]</scope>
    <source>
        <strain evidence="2 3">CCMP1005</strain>
    </source>
</reference>
<organism evidence="2 3">
    <name type="scientific">Thalassiosira oceanica</name>
    <name type="common">Marine diatom</name>
    <dbReference type="NCBI Taxonomy" id="159749"/>
    <lineage>
        <taxon>Eukaryota</taxon>
        <taxon>Sar</taxon>
        <taxon>Stramenopiles</taxon>
        <taxon>Ochrophyta</taxon>
        <taxon>Bacillariophyta</taxon>
        <taxon>Coscinodiscophyceae</taxon>
        <taxon>Thalassiosirophycidae</taxon>
        <taxon>Thalassiosirales</taxon>
        <taxon>Thalassiosiraceae</taxon>
        <taxon>Thalassiosira</taxon>
    </lineage>
</organism>
<gene>
    <name evidence="2" type="ORF">THAOC_35116</name>
</gene>
<feature type="compositionally biased region" description="Polar residues" evidence="1">
    <location>
        <begin position="153"/>
        <end position="163"/>
    </location>
</feature>
<keyword evidence="3" id="KW-1185">Reference proteome</keyword>
<evidence type="ECO:0000313" key="2">
    <source>
        <dbReference type="EMBL" id="EJK46229.1"/>
    </source>
</evidence>